<proteinExistence type="inferred from homology"/>
<evidence type="ECO:0000256" key="1">
    <source>
        <dbReference type="ARBA" id="ARBA00004442"/>
    </source>
</evidence>
<dbReference type="InterPro" id="IPR003423">
    <property type="entry name" value="OMP_efflux"/>
</dbReference>
<keyword evidence="7" id="KW-0998">Cell outer membrane</keyword>
<feature type="coiled-coil region" evidence="8">
    <location>
        <begin position="142"/>
        <end position="195"/>
    </location>
</feature>
<evidence type="ECO:0000313" key="11">
    <source>
        <dbReference type="Proteomes" id="UP000468650"/>
    </source>
</evidence>
<dbReference type="InterPro" id="IPR051906">
    <property type="entry name" value="TolC-like"/>
</dbReference>
<name>A0A6N6RMQ0_9FLAO</name>
<keyword evidence="9" id="KW-0732">Signal</keyword>
<evidence type="ECO:0000256" key="9">
    <source>
        <dbReference type="SAM" id="SignalP"/>
    </source>
</evidence>
<dbReference type="GO" id="GO:0015562">
    <property type="term" value="F:efflux transmembrane transporter activity"/>
    <property type="evidence" value="ECO:0007669"/>
    <property type="project" value="InterPro"/>
</dbReference>
<dbReference type="OrthoDB" id="1467653at2"/>
<protein>
    <submittedName>
        <fullName evidence="10">TolC family protein</fullName>
    </submittedName>
</protein>
<keyword evidence="3" id="KW-0813">Transport</keyword>
<keyword evidence="4" id="KW-1134">Transmembrane beta strand</keyword>
<gene>
    <name evidence="10" type="ORF">F8C67_03585</name>
</gene>
<keyword evidence="6" id="KW-0472">Membrane</keyword>
<comment type="caution">
    <text evidence="10">The sequence shown here is derived from an EMBL/GenBank/DDBJ whole genome shotgun (WGS) entry which is preliminary data.</text>
</comment>
<evidence type="ECO:0000256" key="7">
    <source>
        <dbReference type="ARBA" id="ARBA00023237"/>
    </source>
</evidence>
<dbReference type="SUPFAM" id="SSF56954">
    <property type="entry name" value="Outer membrane efflux proteins (OEP)"/>
    <property type="match status" value="1"/>
</dbReference>
<feature type="signal peptide" evidence="9">
    <location>
        <begin position="1"/>
        <end position="21"/>
    </location>
</feature>
<evidence type="ECO:0000256" key="8">
    <source>
        <dbReference type="SAM" id="Coils"/>
    </source>
</evidence>
<dbReference type="PANTHER" id="PTHR30026:SF20">
    <property type="entry name" value="OUTER MEMBRANE PROTEIN TOLC"/>
    <property type="match status" value="1"/>
</dbReference>
<comment type="similarity">
    <text evidence="2">Belongs to the outer membrane factor (OMF) (TC 1.B.17) family.</text>
</comment>
<dbReference type="EMBL" id="WBVO01000001">
    <property type="protein sequence ID" value="KAB2814843.1"/>
    <property type="molecule type" value="Genomic_DNA"/>
</dbReference>
<evidence type="ECO:0000256" key="6">
    <source>
        <dbReference type="ARBA" id="ARBA00023136"/>
    </source>
</evidence>
<dbReference type="Pfam" id="PF02321">
    <property type="entry name" value="OEP"/>
    <property type="match status" value="1"/>
</dbReference>
<dbReference type="Proteomes" id="UP000468650">
    <property type="component" value="Unassembled WGS sequence"/>
</dbReference>
<organism evidence="10 11">
    <name type="scientific">Phaeocystidibacter luteus</name>
    <dbReference type="NCBI Taxonomy" id="911197"/>
    <lineage>
        <taxon>Bacteria</taxon>
        <taxon>Pseudomonadati</taxon>
        <taxon>Bacteroidota</taxon>
        <taxon>Flavobacteriia</taxon>
        <taxon>Flavobacteriales</taxon>
        <taxon>Phaeocystidibacteraceae</taxon>
        <taxon>Phaeocystidibacter</taxon>
    </lineage>
</organism>
<accession>A0A6N6RMQ0</accession>
<keyword evidence="8" id="KW-0175">Coiled coil</keyword>
<dbReference type="PANTHER" id="PTHR30026">
    <property type="entry name" value="OUTER MEMBRANE PROTEIN TOLC"/>
    <property type="match status" value="1"/>
</dbReference>
<comment type="subcellular location">
    <subcellularLocation>
        <location evidence="1">Cell outer membrane</location>
    </subcellularLocation>
</comment>
<dbReference type="GO" id="GO:1990281">
    <property type="term" value="C:efflux pump complex"/>
    <property type="evidence" value="ECO:0007669"/>
    <property type="project" value="TreeGrafter"/>
</dbReference>
<feature type="chain" id="PRO_5026843511" evidence="9">
    <location>
        <begin position="22"/>
        <end position="252"/>
    </location>
</feature>
<dbReference type="AlphaFoldDB" id="A0A6N6RMQ0"/>
<keyword evidence="5" id="KW-0812">Transmembrane</keyword>
<evidence type="ECO:0000256" key="3">
    <source>
        <dbReference type="ARBA" id="ARBA00022448"/>
    </source>
</evidence>
<keyword evidence="11" id="KW-1185">Reference proteome</keyword>
<evidence type="ECO:0000256" key="2">
    <source>
        <dbReference type="ARBA" id="ARBA00007613"/>
    </source>
</evidence>
<dbReference type="GO" id="GO:0009279">
    <property type="term" value="C:cell outer membrane"/>
    <property type="evidence" value="ECO:0007669"/>
    <property type="project" value="UniProtKB-SubCell"/>
</dbReference>
<sequence length="252" mass="29185">MFRPKFTIFLFTLFITQVALAQTEAEIDSVEALQAALTEEPPEPEQPELFTYIPPLHLLIDSALVNSPEVAYYNYRAKAREYEVSMIRKDWSENIAVGAQYNFGNQGAFLNQLFLGYQFTVGIQIPLSTFIGRSDRINQREAEMYSEQAKQLEMERKVEEQVIQEYNNLVLLKRLLEIQAEAKESANLIMEMSEERFREGELSLDQLGANTDLKAKSNSEYERLRIEFSNAYQRLERLVGVPFSRFQNTVEP</sequence>
<evidence type="ECO:0000313" key="10">
    <source>
        <dbReference type="EMBL" id="KAB2814843.1"/>
    </source>
</evidence>
<dbReference type="Gene3D" id="1.20.1600.10">
    <property type="entry name" value="Outer membrane efflux proteins (OEP)"/>
    <property type="match status" value="1"/>
</dbReference>
<dbReference type="GO" id="GO:0015288">
    <property type="term" value="F:porin activity"/>
    <property type="evidence" value="ECO:0007669"/>
    <property type="project" value="TreeGrafter"/>
</dbReference>
<evidence type="ECO:0000256" key="4">
    <source>
        <dbReference type="ARBA" id="ARBA00022452"/>
    </source>
</evidence>
<evidence type="ECO:0000256" key="5">
    <source>
        <dbReference type="ARBA" id="ARBA00022692"/>
    </source>
</evidence>
<dbReference type="RefSeq" id="WP_151666421.1">
    <property type="nucleotide sequence ID" value="NZ_WBVO01000001.1"/>
</dbReference>
<reference evidence="10 11" key="1">
    <citation type="submission" date="2019-09" db="EMBL/GenBank/DDBJ databases">
        <title>Genomes of family Cryomorphaceae.</title>
        <authorList>
            <person name="Bowman J.P."/>
        </authorList>
    </citation>
    <scope>NUCLEOTIDE SEQUENCE [LARGE SCALE GENOMIC DNA]</scope>
    <source>
        <strain evidence="10 11">LMG 25704</strain>
    </source>
</reference>